<keyword evidence="2 4" id="KW-0808">Transferase</keyword>
<evidence type="ECO:0000256" key="4">
    <source>
        <dbReference type="RuleBase" id="RU003694"/>
    </source>
</evidence>
<evidence type="ECO:0000256" key="3">
    <source>
        <dbReference type="ARBA" id="ARBA00023315"/>
    </source>
</evidence>
<organism evidence="6 7">
    <name type="scientific">Micromonospora zhanjiangensis</name>
    <dbReference type="NCBI Taxonomy" id="1522057"/>
    <lineage>
        <taxon>Bacteria</taxon>
        <taxon>Bacillati</taxon>
        <taxon>Actinomycetota</taxon>
        <taxon>Actinomycetes</taxon>
        <taxon>Micromonosporales</taxon>
        <taxon>Micromonosporaceae</taxon>
        <taxon>Micromonospora</taxon>
    </lineage>
</organism>
<feature type="domain" description="Ketosynthase family 3 (KS3)" evidence="5">
    <location>
        <begin position="4"/>
        <end position="409"/>
    </location>
</feature>
<protein>
    <submittedName>
        <fullName evidence="6">Beta-ketoacyl synthase N-terminal-like domain-containing protein</fullName>
    </submittedName>
</protein>
<name>A0ABV8KK95_9ACTN</name>
<dbReference type="Gene3D" id="3.40.47.10">
    <property type="match status" value="2"/>
</dbReference>
<comment type="similarity">
    <text evidence="1 4">Belongs to the thiolase-like superfamily. Beta-ketoacyl-ACP synthases family.</text>
</comment>
<dbReference type="Proteomes" id="UP001595868">
    <property type="component" value="Unassembled WGS sequence"/>
</dbReference>
<dbReference type="InterPro" id="IPR016039">
    <property type="entry name" value="Thiolase-like"/>
</dbReference>
<dbReference type="PANTHER" id="PTHR11712">
    <property type="entry name" value="POLYKETIDE SYNTHASE-RELATED"/>
    <property type="match status" value="1"/>
</dbReference>
<dbReference type="InterPro" id="IPR000794">
    <property type="entry name" value="Beta-ketoacyl_synthase"/>
</dbReference>
<reference evidence="7" key="1">
    <citation type="journal article" date="2019" name="Int. J. Syst. Evol. Microbiol.">
        <title>The Global Catalogue of Microorganisms (GCM) 10K type strain sequencing project: providing services to taxonomists for standard genome sequencing and annotation.</title>
        <authorList>
            <consortium name="The Broad Institute Genomics Platform"/>
            <consortium name="The Broad Institute Genome Sequencing Center for Infectious Disease"/>
            <person name="Wu L."/>
            <person name="Ma J."/>
        </authorList>
    </citation>
    <scope>NUCLEOTIDE SEQUENCE [LARGE SCALE GENOMIC DNA]</scope>
    <source>
        <strain evidence="7">2902at01</strain>
    </source>
</reference>
<evidence type="ECO:0000256" key="1">
    <source>
        <dbReference type="ARBA" id="ARBA00008467"/>
    </source>
</evidence>
<keyword evidence="7" id="KW-1185">Reference proteome</keyword>
<proteinExistence type="inferred from homology"/>
<evidence type="ECO:0000259" key="5">
    <source>
        <dbReference type="PROSITE" id="PS52004"/>
    </source>
</evidence>
<evidence type="ECO:0000313" key="6">
    <source>
        <dbReference type="EMBL" id="MFC4106337.1"/>
    </source>
</evidence>
<dbReference type="SMART" id="SM00825">
    <property type="entry name" value="PKS_KS"/>
    <property type="match status" value="1"/>
</dbReference>
<evidence type="ECO:0000256" key="2">
    <source>
        <dbReference type="ARBA" id="ARBA00022679"/>
    </source>
</evidence>
<dbReference type="Pfam" id="PF02801">
    <property type="entry name" value="Ketoacyl-synt_C"/>
    <property type="match status" value="1"/>
</dbReference>
<comment type="caution">
    <text evidence="6">The sequence shown here is derived from an EMBL/GenBank/DDBJ whole genome shotgun (WGS) entry which is preliminary data.</text>
</comment>
<dbReference type="RefSeq" id="WP_377544043.1">
    <property type="nucleotide sequence ID" value="NZ_JBHSBN010000005.1"/>
</dbReference>
<dbReference type="InterPro" id="IPR014030">
    <property type="entry name" value="Ketoacyl_synth_N"/>
</dbReference>
<dbReference type="SUPFAM" id="SSF53901">
    <property type="entry name" value="Thiolase-like"/>
    <property type="match status" value="2"/>
</dbReference>
<keyword evidence="3" id="KW-0012">Acyltransferase</keyword>
<dbReference type="EMBL" id="JBHSBN010000005">
    <property type="protein sequence ID" value="MFC4106337.1"/>
    <property type="molecule type" value="Genomic_DNA"/>
</dbReference>
<dbReference type="PANTHER" id="PTHR11712:SF322">
    <property type="entry name" value="POLYKETIDE BETA-KETOACYL SYNTHASE 2-RELATED"/>
    <property type="match status" value="1"/>
</dbReference>
<sequence length="426" mass="44509">MTTVGVPVVTGIGVVAPTGTGAAEHWRTVLAGEHRIRRISLFDPDRYATTLAGEVADFDPARWADSRRTVQTDRWTQLGFAATRLALADAGLPEVADEPYARGVTLASSSGGNLFGQRELQRLWSQPSRTVGAYQSIAWFYAASVGQISIHHQFKGPCGVLASEAAGGLDSLAHAARTVRRGTPVVLAGGTECPLSPYALVCQLRGGLLSAGTDPRRSYRPFDARANGYLPGEGGAVFVVEDLAHALRRGAPTIYGELAGWAATHDARPTSTDGDVDSGQYARAIRLAVERAGLSPAEVAAVFPDALGVPRYDRAEAAALRTVFGAQPPPVTTQKPLHGRAHQGGAALDVATALLALRHDLLPPTAAPDRPASGCEVDFVRRARPPRTGAALVCARGFDGFNSALLVRRPATGPHGATAGSVGGTT</sequence>
<dbReference type="InterPro" id="IPR020841">
    <property type="entry name" value="PKS_Beta-ketoAc_synthase_dom"/>
</dbReference>
<dbReference type="Pfam" id="PF00109">
    <property type="entry name" value="ketoacyl-synt"/>
    <property type="match status" value="1"/>
</dbReference>
<dbReference type="PROSITE" id="PS52004">
    <property type="entry name" value="KS3_2"/>
    <property type="match status" value="1"/>
</dbReference>
<accession>A0ABV8KK95</accession>
<dbReference type="InterPro" id="IPR014031">
    <property type="entry name" value="Ketoacyl_synth_C"/>
</dbReference>
<gene>
    <name evidence="6" type="ORF">ACFOX0_10360</name>
</gene>
<evidence type="ECO:0000313" key="7">
    <source>
        <dbReference type="Proteomes" id="UP001595868"/>
    </source>
</evidence>